<dbReference type="CDD" id="cd02803">
    <property type="entry name" value="OYE_like_FMN_family"/>
    <property type="match status" value="1"/>
</dbReference>
<evidence type="ECO:0000256" key="2">
    <source>
        <dbReference type="ARBA" id="ARBA00023002"/>
    </source>
</evidence>
<proteinExistence type="predicted"/>
<dbReference type="Proteomes" id="UP000593626">
    <property type="component" value="Chromosome"/>
</dbReference>
<dbReference type="SUPFAM" id="SSF51395">
    <property type="entry name" value="FMN-linked oxidoreductases"/>
    <property type="match status" value="1"/>
</dbReference>
<dbReference type="EMBL" id="CP049742">
    <property type="protein sequence ID" value="QPC45650.1"/>
    <property type="molecule type" value="Genomic_DNA"/>
</dbReference>
<evidence type="ECO:0000259" key="3">
    <source>
        <dbReference type="Pfam" id="PF00724"/>
    </source>
</evidence>
<gene>
    <name evidence="4" type="ORF">G8O30_01015</name>
</gene>
<protein>
    <submittedName>
        <fullName evidence="4">NADH:flavin oxidoreductase</fullName>
    </submittedName>
</protein>
<dbReference type="GO" id="GO:0010181">
    <property type="term" value="F:FMN binding"/>
    <property type="evidence" value="ECO:0007669"/>
    <property type="project" value="InterPro"/>
</dbReference>
<reference evidence="4 5" key="1">
    <citation type="submission" date="2019-07" db="EMBL/GenBank/DDBJ databases">
        <title>Genome sequence of 2 isolates from Red Sea Mangroves.</title>
        <authorList>
            <person name="Sefrji F."/>
            <person name="Michoud G."/>
            <person name="Merlino G."/>
            <person name="Daffonchio D."/>
        </authorList>
    </citation>
    <scope>NUCLEOTIDE SEQUENCE [LARGE SCALE GENOMIC DNA]</scope>
    <source>
        <strain evidence="4 5">R1DC41</strain>
    </source>
</reference>
<dbReference type="AlphaFoldDB" id="A0A7S8HER0"/>
<name>A0A7S8HER0_9BACI</name>
<keyword evidence="5" id="KW-1185">Reference proteome</keyword>
<dbReference type="PANTHER" id="PTHR43656">
    <property type="entry name" value="BINDING OXIDOREDUCTASE, PUTATIVE (AFU_ORTHOLOGUE AFUA_2G08260)-RELATED"/>
    <property type="match status" value="1"/>
</dbReference>
<feature type="domain" description="NADH:flavin oxidoreductase/NADH oxidase N-terminal" evidence="3">
    <location>
        <begin position="6"/>
        <end position="342"/>
    </location>
</feature>
<dbReference type="RefSeq" id="WP_239673162.1">
    <property type="nucleotide sequence ID" value="NZ_CP049742.1"/>
</dbReference>
<dbReference type="KEGG" id="mcui:G8O30_01015"/>
<dbReference type="Gene3D" id="3.20.20.70">
    <property type="entry name" value="Aldolase class I"/>
    <property type="match status" value="1"/>
</dbReference>
<dbReference type="InterPro" id="IPR013785">
    <property type="entry name" value="Aldolase_TIM"/>
</dbReference>
<keyword evidence="2" id="KW-0560">Oxidoreductase</keyword>
<organism evidence="4 5">
    <name type="scientific">Mangrovibacillus cuniculi</name>
    <dbReference type="NCBI Taxonomy" id="2593652"/>
    <lineage>
        <taxon>Bacteria</taxon>
        <taxon>Bacillati</taxon>
        <taxon>Bacillota</taxon>
        <taxon>Bacilli</taxon>
        <taxon>Bacillales</taxon>
        <taxon>Bacillaceae</taxon>
        <taxon>Mangrovibacillus</taxon>
    </lineage>
</organism>
<evidence type="ECO:0000256" key="1">
    <source>
        <dbReference type="ARBA" id="ARBA00022630"/>
    </source>
</evidence>
<dbReference type="InterPro" id="IPR051799">
    <property type="entry name" value="NADH_flavin_oxidoreductase"/>
</dbReference>
<sequence>MKFQPLFESQQISQQTFSNRYIVAPMTRVSAESDGKANDRMKAYYERFAVGGFGAIISEGIYTDKHYSQGYRNQPGLASDMHVDAWKPVVEAVKAHGTKFIAQLMHGGAQSQGNAYTDETIAPSATAPKGEQLAFYGGSGPYKTPKAMETKDFEQVREGFVQAAIHAKDAGFDGVELHAANGYLLDEFLTEYMNLRDDEYGGSMEAGLGYVKEVADAVRLAVGESFIVGIRLSQGKVSDQEYRWPGGEQGAENFFNLVKELPLDYIHVTDADGTAPSFGEHSRSIARLAKEVVGLPVIANGKLGDPDKALKAVTEEKADFVSIGATALANPDTPNLVKAGKEQRAFDPTAILFPEAFVKDAELEIQLEKR</sequence>
<evidence type="ECO:0000313" key="4">
    <source>
        <dbReference type="EMBL" id="QPC45650.1"/>
    </source>
</evidence>
<accession>A0A7S8HER0</accession>
<dbReference type="InterPro" id="IPR001155">
    <property type="entry name" value="OxRdtase_FMN_N"/>
</dbReference>
<dbReference type="Pfam" id="PF00724">
    <property type="entry name" value="Oxidored_FMN"/>
    <property type="match status" value="1"/>
</dbReference>
<keyword evidence="1" id="KW-0285">Flavoprotein</keyword>
<dbReference type="PANTHER" id="PTHR43656:SF2">
    <property type="entry name" value="BINDING OXIDOREDUCTASE, PUTATIVE (AFU_ORTHOLOGUE AFUA_2G08260)-RELATED"/>
    <property type="match status" value="1"/>
</dbReference>
<evidence type="ECO:0000313" key="5">
    <source>
        <dbReference type="Proteomes" id="UP000593626"/>
    </source>
</evidence>
<dbReference type="GO" id="GO:0016491">
    <property type="term" value="F:oxidoreductase activity"/>
    <property type="evidence" value="ECO:0007669"/>
    <property type="project" value="UniProtKB-KW"/>
</dbReference>